<accession>W7JWG9</accession>
<dbReference type="Proteomes" id="UP000030673">
    <property type="component" value="Unassembled WGS sequence"/>
</dbReference>
<evidence type="ECO:0000313" key="2">
    <source>
        <dbReference type="Proteomes" id="UP000030673"/>
    </source>
</evidence>
<dbReference type="AlphaFoldDB" id="W7JWG9"/>
<dbReference type="EMBL" id="KE123791">
    <property type="protein sequence ID" value="EWC88951.1"/>
    <property type="molecule type" value="Genomic_DNA"/>
</dbReference>
<sequence>MSMKYKQKKDISNNLMTIQNNIICIHPIFHNKNFL</sequence>
<protein>
    <submittedName>
        <fullName evidence="1">Uncharacterized protein</fullName>
    </submittedName>
</protein>
<proteinExistence type="predicted"/>
<reference evidence="1 2" key="1">
    <citation type="submission" date="2013-02" db="EMBL/GenBank/DDBJ databases">
        <title>The Genome Sequence of Plasmodium falciparum NF54.</title>
        <authorList>
            <consortium name="The Broad Institute Genome Sequencing Platform"/>
            <consortium name="The Broad Institute Genome Sequencing Center for Infectious Disease"/>
            <person name="Neafsey D."/>
            <person name="Cheeseman I."/>
            <person name="Volkman S."/>
            <person name="Adams J."/>
            <person name="Walker B."/>
            <person name="Young S.K."/>
            <person name="Zeng Q."/>
            <person name="Gargeya S."/>
            <person name="Fitzgerald M."/>
            <person name="Haas B."/>
            <person name="Abouelleil A."/>
            <person name="Alvarado L."/>
            <person name="Arachchi H.M."/>
            <person name="Berlin A.M."/>
            <person name="Chapman S.B."/>
            <person name="Dewar J."/>
            <person name="Goldberg J."/>
            <person name="Griggs A."/>
            <person name="Gujja S."/>
            <person name="Hansen M."/>
            <person name="Howarth C."/>
            <person name="Imamovic A."/>
            <person name="Larimer J."/>
            <person name="McCowan C."/>
            <person name="Murphy C."/>
            <person name="Neiman D."/>
            <person name="Pearson M."/>
            <person name="Priest M."/>
            <person name="Roberts A."/>
            <person name="Saif S."/>
            <person name="Shea T."/>
            <person name="Sisk P."/>
            <person name="Sykes S."/>
            <person name="Wortman J."/>
            <person name="Nusbaum C."/>
            <person name="Birren B."/>
        </authorList>
    </citation>
    <scope>NUCLEOTIDE SEQUENCE [LARGE SCALE GENOMIC DNA]</scope>
    <source>
        <strain evidence="1 2">NF54</strain>
    </source>
</reference>
<name>W7JWG9_PLAFO</name>
<organism evidence="1 2">
    <name type="scientific">Plasmodium falciparum (isolate NF54)</name>
    <dbReference type="NCBI Taxonomy" id="5843"/>
    <lineage>
        <taxon>Eukaryota</taxon>
        <taxon>Sar</taxon>
        <taxon>Alveolata</taxon>
        <taxon>Apicomplexa</taxon>
        <taxon>Aconoidasida</taxon>
        <taxon>Haemosporida</taxon>
        <taxon>Plasmodiidae</taxon>
        <taxon>Plasmodium</taxon>
        <taxon>Plasmodium (Laverania)</taxon>
    </lineage>
</organism>
<evidence type="ECO:0000313" key="1">
    <source>
        <dbReference type="EMBL" id="EWC88951.1"/>
    </source>
</evidence>
<gene>
    <name evidence="1" type="ORF">PFNF54_02221</name>
</gene>
<keyword evidence="2" id="KW-1185">Reference proteome</keyword>